<dbReference type="Gene3D" id="1.10.20.60">
    <property type="entry name" value="Glu-tRNAGln amidotransferase C subunit, N-terminal domain"/>
    <property type="match status" value="1"/>
</dbReference>
<comment type="catalytic activity">
    <reaction evidence="1">
        <text>L-glutamyl-tRNA(Gln) + L-glutamine + ATP + H2O = L-glutaminyl-tRNA(Gln) + L-glutamate + ADP + phosphate + H(+)</text>
        <dbReference type="Rhea" id="RHEA:17521"/>
        <dbReference type="Rhea" id="RHEA-COMP:9681"/>
        <dbReference type="Rhea" id="RHEA-COMP:9684"/>
        <dbReference type="ChEBI" id="CHEBI:15377"/>
        <dbReference type="ChEBI" id="CHEBI:15378"/>
        <dbReference type="ChEBI" id="CHEBI:29985"/>
        <dbReference type="ChEBI" id="CHEBI:30616"/>
        <dbReference type="ChEBI" id="CHEBI:43474"/>
        <dbReference type="ChEBI" id="CHEBI:58359"/>
        <dbReference type="ChEBI" id="CHEBI:78520"/>
        <dbReference type="ChEBI" id="CHEBI:78521"/>
        <dbReference type="ChEBI" id="CHEBI:456216"/>
    </reaction>
</comment>
<dbReference type="GO" id="GO:0016740">
    <property type="term" value="F:transferase activity"/>
    <property type="evidence" value="ECO:0007669"/>
    <property type="project" value="UniProtKB-KW"/>
</dbReference>
<evidence type="ECO:0000256" key="1">
    <source>
        <dbReference type="HAMAP-Rule" id="MF_00122"/>
    </source>
</evidence>
<evidence type="ECO:0000313" key="3">
    <source>
        <dbReference type="EMBL" id="QIS14764.1"/>
    </source>
</evidence>
<dbReference type="InterPro" id="IPR003837">
    <property type="entry name" value="GatC"/>
</dbReference>
<comment type="function">
    <text evidence="1">Allows the formation of correctly charged Asn-tRNA(Asn) or Gln-tRNA(Gln) through the transamidation of misacylated Asp-tRNA(Asn) or Glu-tRNA(Gln) in organisms which lack either or both of asparaginyl-tRNA or glutaminyl-tRNA synthetases. The reaction takes place in the presence of glutamine and ATP through an activated phospho-Asp-tRNA(Asn) or phospho-Glu-tRNA(Gln).</text>
</comment>
<comment type="catalytic activity">
    <reaction evidence="1">
        <text>L-aspartyl-tRNA(Asn) + L-glutamine + ATP + H2O = L-asparaginyl-tRNA(Asn) + L-glutamate + ADP + phosphate + 2 H(+)</text>
        <dbReference type="Rhea" id="RHEA:14513"/>
        <dbReference type="Rhea" id="RHEA-COMP:9674"/>
        <dbReference type="Rhea" id="RHEA-COMP:9677"/>
        <dbReference type="ChEBI" id="CHEBI:15377"/>
        <dbReference type="ChEBI" id="CHEBI:15378"/>
        <dbReference type="ChEBI" id="CHEBI:29985"/>
        <dbReference type="ChEBI" id="CHEBI:30616"/>
        <dbReference type="ChEBI" id="CHEBI:43474"/>
        <dbReference type="ChEBI" id="CHEBI:58359"/>
        <dbReference type="ChEBI" id="CHEBI:78515"/>
        <dbReference type="ChEBI" id="CHEBI:78516"/>
        <dbReference type="ChEBI" id="CHEBI:456216"/>
    </reaction>
</comment>
<dbReference type="HAMAP" id="MF_00122">
    <property type="entry name" value="GatC"/>
    <property type="match status" value="1"/>
</dbReference>
<dbReference type="SUPFAM" id="SSF141000">
    <property type="entry name" value="Glu-tRNAGln amidotransferase C subunit"/>
    <property type="match status" value="1"/>
</dbReference>
<gene>
    <name evidence="1 3" type="primary">gatC</name>
    <name evidence="3" type="ORF">F5544_34655</name>
</gene>
<comment type="similarity">
    <text evidence="1">Belongs to the GatC family.</text>
</comment>
<dbReference type="Pfam" id="PF02686">
    <property type="entry name" value="GatC"/>
    <property type="match status" value="1"/>
</dbReference>
<protein>
    <recommendedName>
        <fullName evidence="1">Aspartyl/glutamyl-tRNA(Asn/Gln) amidotransferase subunit C</fullName>
        <shortName evidence="1">Asp/Glu-ADT subunit C</shortName>
        <ecNumber evidence="1">6.3.5.-</ecNumber>
    </recommendedName>
</protein>
<dbReference type="PANTHER" id="PTHR15004:SF0">
    <property type="entry name" value="GLUTAMYL-TRNA(GLN) AMIDOTRANSFERASE SUBUNIT C, MITOCHONDRIAL"/>
    <property type="match status" value="1"/>
</dbReference>
<organism evidence="3 4">
    <name type="scientific">Nocardia arthritidis</name>
    <dbReference type="NCBI Taxonomy" id="228602"/>
    <lineage>
        <taxon>Bacteria</taxon>
        <taxon>Bacillati</taxon>
        <taxon>Actinomycetota</taxon>
        <taxon>Actinomycetes</taxon>
        <taxon>Mycobacteriales</taxon>
        <taxon>Nocardiaceae</taxon>
        <taxon>Nocardia</taxon>
    </lineage>
</organism>
<dbReference type="GO" id="GO:0006450">
    <property type="term" value="P:regulation of translational fidelity"/>
    <property type="evidence" value="ECO:0007669"/>
    <property type="project" value="InterPro"/>
</dbReference>
<dbReference type="KEGG" id="nah:F5544_34655"/>
<keyword evidence="4" id="KW-1185">Reference proteome</keyword>
<dbReference type="EC" id="6.3.5.-" evidence="1"/>
<keyword evidence="1" id="KW-0648">Protein biosynthesis</keyword>
<dbReference type="GO" id="GO:0005524">
    <property type="term" value="F:ATP binding"/>
    <property type="evidence" value="ECO:0007669"/>
    <property type="project" value="UniProtKB-KW"/>
</dbReference>
<evidence type="ECO:0000313" key="4">
    <source>
        <dbReference type="Proteomes" id="UP000503540"/>
    </source>
</evidence>
<dbReference type="EMBL" id="CP046172">
    <property type="protein sequence ID" value="QIS14764.1"/>
    <property type="molecule type" value="Genomic_DNA"/>
</dbReference>
<dbReference type="NCBIfam" id="TIGR00135">
    <property type="entry name" value="gatC"/>
    <property type="match status" value="1"/>
</dbReference>
<sequence>MRRLMTASPTAHIRLFHGRFTKLNHAERGHAVPAISRDEVAHLARLSRLALSESELDQFAGQLDSILSHVRTISEVATADVPETASPNPTTNVTRPDVVSPGLTPAEALSGAPAVEEQRFMVPQILGEGE</sequence>
<reference evidence="3 4" key="1">
    <citation type="journal article" date="2019" name="ACS Chem. Biol.">
        <title>Identification and Mobilization of a Cryptic Antibiotic Biosynthesis Gene Locus from a Human-Pathogenic Nocardia Isolate.</title>
        <authorList>
            <person name="Herisse M."/>
            <person name="Ishida K."/>
            <person name="Porter J.L."/>
            <person name="Howden B."/>
            <person name="Hertweck C."/>
            <person name="Stinear T.P."/>
            <person name="Pidot S.J."/>
        </authorList>
    </citation>
    <scope>NUCLEOTIDE SEQUENCE [LARGE SCALE GENOMIC DNA]</scope>
    <source>
        <strain evidence="3 4">AUSMDU00012717</strain>
    </source>
</reference>
<feature type="compositionally biased region" description="Polar residues" evidence="2">
    <location>
        <begin position="85"/>
        <end position="94"/>
    </location>
</feature>
<proteinExistence type="inferred from homology"/>
<keyword evidence="1" id="KW-0436">Ligase</keyword>
<evidence type="ECO:0000256" key="2">
    <source>
        <dbReference type="SAM" id="MobiDB-lite"/>
    </source>
</evidence>
<dbReference type="GO" id="GO:0006412">
    <property type="term" value="P:translation"/>
    <property type="evidence" value="ECO:0007669"/>
    <property type="project" value="UniProtKB-UniRule"/>
</dbReference>
<dbReference type="Proteomes" id="UP000503540">
    <property type="component" value="Chromosome"/>
</dbReference>
<dbReference type="GO" id="GO:0070681">
    <property type="term" value="P:glutaminyl-tRNAGln biosynthesis via transamidation"/>
    <property type="evidence" value="ECO:0007669"/>
    <property type="project" value="TreeGrafter"/>
</dbReference>
<dbReference type="AlphaFoldDB" id="A0A6G9YNI3"/>
<accession>A0A6G9YNI3</accession>
<dbReference type="GO" id="GO:0050567">
    <property type="term" value="F:glutaminyl-tRNA synthase (glutamine-hydrolyzing) activity"/>
    <property type="evidence" value="ECO:0007669"/>
    <property type="project" value="UniProtKB-UniRule"/>
</dbReference>
<keyword evidence="3" id="KW-0808">Transferase</keyword>
<name>A0A6G9YNI3_9NOCA</name>
<comment type="subunit">
    <text evidence="1">Heterotrimer of A, B and C subunits.</text>
</comment>
<feature type="region of interest" description="Disordered" evidence="2">
    <location>
        <begin position="78"/>
        <end position="98"/>
    </location>
</feature>
<dbReference type="PANTHER" id="PTHR15004">
    <property type="entry name" value="GLUTAMYL-TRNA(GLN) AMIDOTRANSFERASE SUBUNIT C, MITOCHONDRIAL"/>
    <property type="match status" value="1"/>
</dbReference>
<dbReference type="InterPro" id="IPR036113">
    <property type="entry name" value="Asp/Glu-ADT_sf_sub_c"/>
</dbReference>
<keyword evidence="1" id="KW-0547">Nucleotide-binding</keyword>
<keyword evidence="1" id="KW-0067">ATP-binding</keyword>